<sequence length="63" mass="7454">MPVDNHHSPQKSERSVHFCATCQWIRHQSPGVFVCSRLGWETKPKYVFSCWNPRPRFQPKNAK</sequence>
<evidence type="ECO:0000313" key="2">
    <source>
        <dbReference type="Proteomes" id="UP000242972"/>
    </source>
</evidence>
<protein>
    <submittedName>
        <fullName evidence="1">Uncharacterized protein</fullName>
    </submittedName>
</protein>
<dbReference type="EMBL" id="PXYW01000056">
    <property type="protein sequence ID" value="PSR31989.1"/>
    <property type="molecule type" value="Genomic_DNA"/>
</dbReference>
<reference evidence="1 2" key="1">
    <citation type="journal article" date="2014" name="BMC Genomics">
        <title>Comparison of environmental and isolate Sulfobacillus genomes reveals diverse carbon, sulfur, nitrogen, and hydrogen metabolisms.</title>
        <authorList>
            <person name="Justice N.B."/>
            <person name="Norman A."/>
            <person name="Brown C.T."/>
            <person name="Singh A."/>
            <person name="Thomas B.C."/>
            <person name="Banfield J.F."/>
        </authorList>
    </citation>
    <scope>NUCLEOTIDE SEQUENCE [LARGE SCALE GENOMIC DNA]</scope>
    <source>
        <strain evidence="1">AMDSBA4</strain>
    </source>
</reference>
<proteinExistence type="predicted"/>
<dbReference type="Proteomes" id="UP000242972">
    <property type="component" value="Unassembled WGS sequence"/>
</dbReference>
<evidence type="ECO:0000313" key="1">
    <source>
        <dbReference type="EMBL" id="PSR31989.1"/>
    </source>
</evidence>
<comment type="caution">
    <text evidence="1">The sequence shown here is derived from an EMBL/GenBank/DDBJ whole genome shotgun (WGS) entry which is preliminary data.</text>
</comment>
<gene>
    <name evidence="1" type="ORF">C7B46_16235</name>
</gene>
<organism evidence="1 2">
    <name type="scientific">Sulfobacillus benefaciens</name>
    <dbReference type="NCBI Taxonomy" id="453960"/>
    <lineage>
        <taxon>Bacteria</taxon>
        <taxon>Bacillati</taxon>
        <taxon>Bacillota</taxon>
        <taxon>Clostridia</taxon>
        <taxon>Eubacteriales</taxon>
        <taxon>Clostridiales Family XVII. Incertae Sedis</taxon>
        <taxon>Sulfobacillus</taxon>
    </lineage>
</organism>
<dbReference type="AlphaFoldDB" id="A0A2T2XBX3"/>
<accession>A0A2T2XBX3</accession>
<name>A0A2T2XBX3_9FIRM</name>